<protein>
    <submittedName>
        <fullName evidence="2">Uncharacterized protein</fullName>
    </submittedName>
</protein>
<dbReference type="AlphaFoldDB" id="D9PJK8"/>
<keyword evidence="1" id="KW-0472">Membrane</keyword>
<keyword evidence="1" id="KW-0812">Transmembrane</keyword>
<organism evidence="2">
    <name type="scientific">sediment metagenome</name>
    <dbReference type="NCBI Taxonomy" id="749907"/>
    <lineage>
        <taxon>unclassified sequences</taxon>
        <taxon>metagenomes</taxon>
        <taxon>ecological metagenomes</taxon>
    </lineage>
</organism>
<dbReference type="EMBL" id="ADZX01000527">
    <property type="protein sequence ID" value="EFK96261.1"/>
    <property type="molecule type" value="Genomic_DNA"/>
</dbReference>
<accession>D9PJK8</accession>
<reference evidence="2" key="1">
    <citation type="submission" date="2010-07" db="EMBL/GenBank/DDBJ databases">
        <authorList>
            <consortium name="CONSOLIDER consortium CSD2007-00005"/>
            <person name="Guazzaroni M.-E."/>
            <person name="Richter M."/>
            <person name="Garcia-Salamanca A."/>
            <person name="Yarza P."/>
            <person name="Ferrer M."/>
        </authorList>
    </citation>
    <scope>NUCLEOTIDE SEQUENCE</scope>
</reference>
<name>D9PJK8_9ZZZZ</name>
<comment type="caution">
    <text evidence="2">The sequence shown here is derived from an EMBL/GenBank/DDBJ whole genome shotgun (WGS) entry which is preliminary data.</text>
</comment>
<keyword evidence="1" id="KW-1133">Transmembrane helix</keyword>
<evidence type="ECO:0000256" key="1">
    <source>
        <dbReference type="SAM" id="Phobius"/>
    </source>
</evidence>
<reference evidence="2" key="2">
    <citation type="journal article" date="2011" name="Microb. Ecol.">
        <title>Taxonomic and Functional Metagenomic Profiling of the Microbial Community in the Anoxic Sediment of a Sub-saline Shallow Lake (Laguna de Carrizo, Central Spain).</title>
        <authorList>
            <person name="Ferrer M."/>
            <person name="Guazzaroni M.E."/>
            <person name="Richter M."/>
            <person name="Garcia-Salamanca A."/>
            <person name="Yarza P."/>
            <person name="Suarez-Suarez A."/>
            <person name="Solano J."/>
            <person name="Alcaide M."/>
            <person name="van Dillewijn P."/>
            <person name="Molina-Henares M.A."/>
            <person name="Lopez-Cortes N."/>
            <person name="Al-Ramahi Y."/>
            <person name="Guerrero C."/>
            <person name="Acosta A."/>
            <person name="de Eugenio L.I."/>
            <person name="Martinez V."/>
            <person name="Marques S."/>
            <person name="Rojo F."/>
            <person name="Santero E."/>
            <person name="Genilloud O."/>
            <person name="Perez-Perez J."/>
            <person name="Rossello-Mora R."/>
            <person name="Ramos J.L."/>
        </authorList>
    </citation>
    <scope>NUCLEOTIDE SEQUENCE</scope>
</reference>
<feature type="transmembrane region" description="Helical" evidence="1">
    <location>
        <begin position="138"/>
        <end position="160"/>
    </location>
</feature>
<evidence type="ECO:0000313" key="2">
    <source>
        <dbReference type="EMBL" id="EFK96261.1"/>
    </source>
</evidence>
<gene>
    <name evidence="2" type="ORF">LDC_1719</name>
</gene>
<proteinExistence type="predicted"/>
<sequence>MKYYETNPVLNTLDNLGVGAANFQEFEIRETNINKLESLINKFGQVYNWQLSRNERDQNILILEYQSGGLSVSGYQQITITLTQVENNVKIGITSKSRGGQISDWGANKFNIDNLKSYLNDPSQKLHKKSNPGDKKGFLLMILVMFVGPVLFIILLNVLYRLGFF</sequence>